<proteinExistence type="predicted"/>
<dbReference type="PANTHER" id="PTHR28208">
    <property type="entry name" value="PHOSPHATIDATE PHOSPHATASE APP1"/>
    <property type="match status" value="1"/>
</dbReference>
<comment type="caution">
    <text evidence="3">The sequence shown here is derived from an EMBL/GenBank/DDBJ whole genome shotgun (WGS) entry which is preliminary data.</text>
</comment>
<dbReference type="GO" id="GO:0008195">
    <property type="term" value="F:phosphatidate phosphatase activity"/>
    <property type="evidence" value="ECO:0007669"/>
    <property type="project" value="InterPro"/>
</dbReference>
<gene>
    <name evidence="3" type="ORF">G6O67_005854</name>
</gene>
<accession>A0A8H4PNL8</accession>
<evidence type="ECO:0000313" key="3">
    <source>
        <dbReference type="EMBL" id="KAF4507189.1"/>
    </source>
</evidence>
<evidence type="ECO:0000313" key="4">
    <source>
        <dbReference type="Proteomes" id="UP000557566"/>
    </source>
</evidence>
<dbReference type="Pfam" id="PF09949">
    <property type="entry name" value="APP1_cat"/>
    <property type="match status" value="1"/>
</dbReference>
<dbReference type="InterPro" id="IPR052935">
    <property type="entry name" value="Mg2+_PAP"/>
</dbReference>
<protein>
    <recommendedName>
        <fullName evidence="2">Phosphatidate phosphatase APP1 catalytic domain-containing protein</fullName>
    </recommendedName>
</protein>
<sequence length="559" mass="61242">MTSVRVSTPICTSLFVSVLRRPPLSSHGRRQCSRPSMALPTTLRHVVVVAAAFLSAVVLGVPSPRPAATPTRHEPRNVAAPPPEPTPVQRINERALQGGVKSYVEGLASELGGGVSSFLDSGILNFPGGFPVGSDVEKSAGETKTHVDARPTQVLNLPAYGNWTNRGWNVRAHGNVYKVPDIAPDWVDHLANVFLIGTDVDELQKPEQDQARNLTKSIFVVQQRHRSVTLDFVSDVTIKPNVSGGAINAAGGGQTITLPFNTTLLGDFDAFITLQNTTGPNGGHMVRGNETSRIQTLNMYATGTDTGNATAYLVPSKGITVVSDIDDILRVTKIYQPKEGLLNTFARPFTPWMNMPQVFANWSSSINNLHFHYLTTTPEQVTRNYMEFIYKTYPLGSFDTRPLNFSDVSATLHIRRYLLDKVFRTFPRRRFILVADTTNSDVMKAYPRMYKDYPGQVLCILLRNTSSTDPGNRFPYDTSGFKDIPRERYMFFNVPDDLSRLDIVNGQCVNSSVSQHVTFKTQGLPFGLGDENSLAGRVGPLLGSVTVAAVAAAMIAILA</sequence>
<evidence type="ECO:0000259" key="2">
    <source>
        <dbReference type="Pfam" id="PF09949"/>
    </source>
</evidence>
<dbReference type="GO" id="GO:0030479">
    <property type="term" value="C:actin cortical patch"/>
    <property type="evidence" value="ECO:0007669"/>
    <property type="project" value="TreeGrafter"/>
</dbReference>
<organism evidence="3 4">
    <name type="scientific">Ophiocordyceps sinensis</name>
    <dbReference type="NCBI Taxonomy" id="72228"/>
    <lineage>
        <taxon>Eukaryota</taxon>
        <taxon>Fungi</taxon>
        <taxon>Dikarya</taxon>
        <taxon>Ascomycota</taxon>
        <taxon>Pezizomycotina</taxon>
        <taxon>Sordariomycetes</taxon>
        <taxon>Hypocreomycetidae</taxon>
        <taxon>Hypocreales</taxon>
        <taxon>Ophiocordycipitaceae</taxon>
        <taxon>Ophiocordyceps</taxon>
    </lineage>
</organism>
<dbReference type="EMBL" id="JAAVMX010000006">
    <property type="protein sequence ID" value="KAF4507189.1"/>
    <property type="molecule type" value="Genomic_DNA"/>
</dbReference>
<dbReference type="AlphaFoldDB" id="A0A8H4PNL8"/>
<feature type="region of interest" description="Disordered" evidence="1">
    <location>
        <begin position="64"/>
        <end position="88"/>
    </location>
</feature>
<keyword evidence="4" id="KW-1185">Reference proteome</keyword>
<dbReference type="Proteomes" id="UP000557566">
    <property type="component" value="Unassembled WGS sequence"/>
</dbReference>
<name>A0A8H4PNL8_9HYPO</name>
<dbReference type="OrthoDB" id="414243at2759"/>
<feature type="domain" description="Phosphatidate phosphatase APP1 catalytic" evidence="2">
    <location>
        <begin position="319"/>
        <end position="464"/>
    </location>
</feature>
<evidence type="ECO:0000256" key="1">
    <source>
        <dbReference type="SAM" id="MobiDB-lite"/>
    </source>
</evidence>
<reference evidence="3 4" key="1">
    <citation type="journal article" date="2020" name="Genome Biol. Evol.">
        <title>A new high-quality draft genome assembly of the Chinese cordyceps Ophiocordyceps sinensis.</title>
        <authorList>
            <person name="Shu R."/>
            <person name="Zhang J."/>
            <person name="Meng Q."/>
            <person name="Zhang H."/>
            <person name="Zhou G."/>
            <person name="Li M."/>
            <person name="Wu P."/>
            <person name="Zhao Y."/>
            <person name="Chen C."/>
            <person name="Qin Q."/>
        </authorList>
    </citation>
    <scope>NUCLEOTIDE SEQUENCE [LARGE SCALE GENOMIC DNA]</scope>
    <source>
        <strain evidence="3 4">IOZ07</strain>
    </source>
</reference>
<dbReference type="InterPro" id="IPR019236">
    <property type="entry name" value="APP1_cat"/>
</dbReference>
<dbReference type="PANTHER" id="PTHR28208:SF2">
    <property type="entry name" value="PHOSPHATIDATE PHOSPHATASE APP1 CATALYTIC DOMAIN-CONTAINING PROTEIN"/>
    <property type="match status" value="1"/>
</dbReference>